<dbReference type="InterPro" id="IPR011766">
    <property type="entry name" value="TPP_enzyme_TPP-bd"/>
</dbReference>
<dbReference type="Gene3D" id="3.40.50.970">
    <property type="match status" value="1"/>
</dbReference>
<dbReference type="PANTHER" id="PTHR48084">
    <property type="entry name" value="2-OXOGLUTARATE OXIDOREDUCTASE SUBUNIT KORB-RELATED"/>
    <property type="match status" value="1"/>
</dbReference>
<dbReference type="InterPro" id="IPR032686">
    <property type="entry name" value="PFO_beta_C"/>
</dbReference>
<dbReference type="AlphaFoldDB" id="E6QIK8"/>
<accession>E6QIK8</accession>
<dbReference type="InterPro" id="IPR051457">
    <property type="entry name" value="2-oxoacid:Fd_oxidoreductase"/>
</dbReference>
<organism evidence="4">
    <name type="scientific">mine drainage metagenome</name>
    <dbReference type="NCBI Taxonomy" id="410659"/>
    <lineage>
        <taxon>unclassified sequences</taxon>
        <taxon>metagenomes</taxon>
        <taxon>ecological metagenomes</taxon>
    </lineage>
</organism>
<dbReference type="GO" id="GO:0016625">
    <property type="term" value="F:oxidoreductase activity, acting on the aldehyde or oxo group of donors, iron-sulfur protein as acceptor"/>
    <property type="evidence" value="ECO:0007669"/>
    <property type="project" value="UniProtKB-ARBA"/>
</dbReference>
<dbReference type="InterPro" id="IPR029061">
    <property type="entry name" value="THDP-binding"/>
</dbReference>
<evidence type="ECO:0000256" key="1">
    <source>
        <dbReference type="ARBA" id="ARBA00023002"/>
    </source>
</evidence>
<dbReference type="Pfam" id="PF02775">
    <property type="entry name" value="TPP_enzyme_C"/>
    <property type="match status" value="1"/>
</dbReference>
<evidence type="ECO:0000259" key="2">
    <source>
        <dbReference type="Pfam" id="PF02775"/>
    </source>
</evidence>
<dbReference type="Pfam" id="PF12367">
    <property type="entry name" value="PFO_beta_C"/>
    <property type="match status" value="1"/>
</dbReference>
<feature type="domain" description="Thiamine pyrophosphate enzyme TPP-binding" evidence="2">
    <location>
        <begin position="64"/>
        <end position="212"/>
    </location>
</feature>
<dbReference type="SUPFAM" id="SSF52518">
    <property type="entry name" value="Thiamin diphosphate-binding fold (THDP-binding)"/>
    <property type="match status" value="1"/>
</dbReference>
<dbReference type="GO" id="GO:0045333">
    <property type="term" value="P:cellular respiration"/>
    <property type="evidence" value="ECO:0007669"/>
    <property type="project" value="UniProtKB-ARBA"/>
</dbReference>
<protein>
    <submittedName>
        <fullName evidence="4">Thiamine pyrophosphate enzyme-like TPP-binding</fullName>
    </submittedName>
</protein>
<keyword evidence="1" id="KW-0560">Oxidoreductase</keyword>
<comment type="caution">
    <text evidence="4">The sequence shown here is derived from an EMBL/GenBank/DDBJ whole genome shotgun (WGS) entry which is preliminary data.</text>
</comment>
<name>E6QIK8_9ZZZZ</name>
<dbReference type="EMBL" id="CABQ01000059">
    <property type="protein sequence ID" value="CBI07074.1"/>
    <property type="molecule type" value="Genomic_DNA"/>
</dbReference>
<gene>
    <name evidence="4" type="ORF">CARN6_0383</name>
</gene>
<sequence>MATATPTGAPTPKVNHIGLPVIEYRGGKTTLCAGCGHNAISERIVDALFEMGVQPERVMKMSGIGCSSKSPAYFLSRAHSFNSVHGRMPSVATGAVLANHTMMALGVSGDGDTASIGMGQFVHMMRRNLPMIYIIEDNGVYGLTKGQFSATADIGSRLKTGVINDLPAIDTCAMAIQLGATFVGRSFSGDKKQLLSMLKAAIAHKGTVMLDVISPCVTFNDHEGSTKSYKFMQEHDEPINELGFVPSFEEIDVEYDAGTTTEVTMHDGSHLRLRKLREDFDPTNKVTSVRALMEAHENGEVLTGVFYVDTRKPTFIDQLNLVGVPLGTQPESVTKPSPQVLEKVMASLQ</sequence>
<evidence type="ECO:0000313" key="4">
    <source>
        <dbReference type="EMBL" id="CBI07074.1"/>
    </source>
</evidence>
<proteinExistence type="predicted"/>
<dbReference type="GO" id="GO:0030976">
    <property type="term" value="F:thiamine pyrophosphate binding"/>
    <property type="evidence" value="ECO:0007669"/>
    <property type="project" value="InterPro"/>
</dbReference>
<evidence type="ECO:0000259" key="3">
    <source>
        <dbReference type="Pfam" id="PF12367"/>
    </source>
</evidence>
<dbReference type="PANTHER" id="PTHR48084:SF5">
    <property type="entry name" value="BLR6744 PROTEIN"/>
    <property type="match status" value="1"/>
</dbReference>
<dbReference type="CDD" id="cd03375">
    <property type="entry name" value="TPP_OGFOR"/>
    <property type="match status" value="1"/>
</dbReference>
<feature type="domain" description="Pyruvate ferredoxin oxidoreductase beta subunit C-terminal" evidence="3">
    <location>
        <begin position="272"/>
        <end position="320"/>
    </location>
</feature>
<reference evidence="4" key="1">
    <citation type="submission" date="2009-10" db="EMBL/GenBank/DDBJ databases">
        <title>Diversity of trophic interactions inside an arsenic-rich microbial ecosystem.</title>
        <authorList>
            <person name="Bertin P.N."/>
            <person name="Heinrich-Salmeron A."/>
            <person name="Pelletier E."/>
            <person name="Goulhen-Chollet F."/>
            <person name="Arsene-Ploetze F."/>
            <person name="Gallien S."/>
            <person name="Calteau A."/>
            <person name="Vallenet D."/>
            <person name="Casiot C."/>
            <person name="Chane-Woon-Ming B."/>
            <person name="Giloteaux L."/>
            <person name="Barakat M."/>
            <person name="Bonnefoy V."/>
            <person name="Bruneel O."/>
            <person name="Chandler M."/>
            <person name="Cleiss J."/>
            <person name="Duran R."/>
            <person name="Elbaz-Poulichet F."/>
            <person name="Fonknechten N."/>
            <person name="Lauga B."/>
            <person name="Mornico D."/>
            <person name="Ortet P."/>
            <person name="Schaeffer C."/>
            <person name="Siguier P."/>
            <person name="Alexander Thil Smith A."/>
            <person name="Van Dorsselaer A."/>
            <person name="Weissenbach J."/>
            <person name="Medigue C."/>
            <person name="Le Paslier D."/>
        </authorList>
    </citation>
    <scope>NUCLEOTIDE SEQUENCE</scope>
</reference>